<evidence type="ECO:0000313" key="1">
    <source>
        <dbReference type="EMBL" id="MDF4026072.1"/>
    </source>
</evidence>
<organism evidence="1 2">
    <name type="scientific">Luteibacter sahnii</name>
    <dbReference type="NCBI Taxonomy" id="3021977"/>
    <lineage>
        <taxon>Bacteria</taxon>
        <taxon>Pseudomonadati</taxon>
        <taxon>Pseudomonadota</taxon>
        <taxon>Gammaproteobacteria</taxon>
        <taxon>Lysobacterales</taxon>
        <taxon>Rhodanobacteraceae</taxon>
        <taxon>Luteibacter</taxon>
    </lineage>
</organism>
<sequence length="147" mass="16354">MSFWTFGTRRTRPRGRPLNWAFADTTDSERGVSRLAPSGTHYALSREAFDLLLALRSGDHHEAMFRAYRLHQMARDNDFPDTQEMVEALEIALVCCESCEAAPVHKACAQVVRTMVLDGLIHEIPAHAVDDAPLGDMASPSLPHRPA</sequence>
<dbReference type="Proteomes" id="UP001528850">
    <property type="component" value="Unassembled WGS sequence"/>
</dbReference>
<proteinExistence type="predicted"/>
<accession>A0ABT6BDG2</accession>
<gene>
    <name evidence="1" type="ORF">P3W24_13945</name>
</gene>
<dbReference type="EMBL" id="JARJJS010000003">
    <property type="protein sequence ID" value="MDF4026072.1"/>
    <property type="molecule type" value="Genomic_DNA"/>
</dbReference>
<dbReference type="RefSeq" id="WP_320552694.1">
    <property type="nucleotide sequence ID" value="NZ_JAQLOK010000012.1"/>
</dbReference>
<name>A0ABT6BDG2_9GAMM</name>
<evidence type="ECO:0000313" key="2">
    <source>
        <dbReference type="Proteomes" id="UP001528850"/>
    </source>
</evidence>
<keyword evidence="2" id="KW-1185">Reference proteome</keyword>
<reference evidence="1 2" key="1">
    <citation type="journal article" date="2024" name="Curr. Microbiol.">
        <title>Luteibacter sahnii sp. nov., A Novel Yellow-Colored Xanthomonadin Pigment Producing Probiotic Bacterium from Healthy Rice Seed Microbiome.</title>
        <authorList>
            <person name="Jaiswal G."/>
            <person name="Rana R."/>
            <person name="Nayak P.K."/>
            <person name="Chouhan R."/>
            <person name="Gandhi S.G."/>
            <person name="Patel H.K."/>
            <person name="Patil P.B."/>
        </authorList>
    </citation>
    <scope>NUCLEOTIDE SEQUENCE [LARGE SCALE GENOMIC DNA]</scope>
    <source>
        <strain evidence="1 2">PPL201</strain>
    </source>
</reference>
<comment type="caution">
    <text evidence="1">The sequence shown here is derived from an EMBL/GenBank/DDBJ whole genome shotgun (WGS) entry which is preliminary data.</text>
</comment>
<protein>
    <submittedName>
        <fullName evidence="1">Uncharacterized protein</fullName>
    </submittedName>
</protein>